<dbReference type="Pfam" id="PF00085">
    <property type="entry name" value="Thioredoxin"/>
    <property type="match status" value="1"/>
</dbReference>
<name>A0ABR4NP60_9SACH</name>
<dbReference type="Gene3D" id="3.40.30.10">
    <property type="entry name" value="Glutaredoxin"/>
    <property type="match status" value="1"/>
</dbReference>
<evidence type="ECO:0000256" key="3">
    <source>
        <dbReference type="SAM" id="SignalP"/>
    </source>
</evidence>
<evidence type="ECO:0000256" key="1">
    <source>
        <dbReference type="ARBA" id="ARBA00006347"/>
    </source>
</evidence>
<evidence type="ECO:0000256" key="2">
    <source>
        <dbReference type="ARBA" id="ARBA00022729"/>
    </source>
</evidence>
<dbReference type="InterPro" id="IPR036249">
    <property type="entry name" value="Thioredoxin-like_sf"/>
</dbReference>
<organism evidence="5 6">
    <name type="scientific">Nakaseomyces bracarensis</name>
    <dbReference type="NCBI Taxonomy" id="273131"/>
    <lineage>
        <taxon>Eukaryota</taxon>
        <taxon>Fungi</taxon>
        <taxon>Dikarya</taxon>
        <taxon>Ascomycota</taxon>
        <taxon>Saccharomycotina</taxon>
        <taxon>Saccharomycetes</taxon>
        <taxon>Saccharomycetales</taxon>
        <taxon>Saccharomycetaceae</taxon>
        <taxon>Nakaseomyces</taxon>
    </lineage>
</organism>
<feature type="chain" id="PRO_5045753002" evidence="3">
    <location>
        <begin position="17"/>
        <end position="249"/>
    </location>
</feature>
<proteinExistence type="inferred from homology"/>
<keyword evidence="6" id="KW-1185">Reference proteome</keyword>
<sequence>MRLAYLLLGLVSICAAVIPIESIDHFYDLANNENGTYTVVKYYTQWCSHCKKLKGVYEELEEAIKLDNVQFLEVDCDPFGSSICSRLPGYPIVEVIKPKRLTEGEDAIQKTSEDDSTGQSLFDKLKGYLWFSSAGKWTLEEERVARFEGIRNLEPLKGFIEVIVRKNMVKNDLLDIIEGISITAEPKLAKVREYYNTLNNNDITHERSKLEKILKTNRDKTTPELEIVKLQLELVNMLETELEKLDDEL</sequence>
<keyword evidence="2 3" id="KW-0732">Signal</keyword>
<evidence type="ECO:0000259" key="4">
    <source>
        <dbReference type="PROSITE" id="PS51352"/>
    </source>
</evidence>
<reference evidence="5 6" key="1">
    <citation type="submission" date="2024-05" db="EMBL/GenBank/DDBJ databases">
        <title>Long read based assembly of the Candida bracarensis genome reveals expanded adhesin content.</title>
        <authorList>
            <person name="Marcet-Houben M."/>
            <person name="Ksiezopolska E."/>
            <person name="Gabaldon T."/>
        </authorList>
    </citation>
    <scope>NUCLEOTIDE SEQUENCE [LARGE SCALE GENOMIC DNA]</scope>
    <source>
        <strain evidence="5 6">CBM6</strain>
    </source>
</reference>
<accession>A0ABR4NP60</accession>
<feature type="signal peptide" evidence="3">
    <location>
        <begin position="1"/>
        <end position="16"/>
    </location>
</feature>
<gene>
    <name evidence="5" type="ORF">RNJ44_01920</name>
</gene>
<keyword evidence="5" id="KW-0413">Isomerase</keyword>
<protein>
    <submittedName>
        <fullName evidence="5">Protein disulfide isomerase MPD2</fullName>
    </submittedName>
</protein>
<comment type="similarity">
    <text evidence="1">Belongs to the protein disulfide isomerase family.</text>
</comment>
<evidence type="ECO:0000313" key="6">
    <source>
        <dbReference type="Proteomes" id="UP001623330"/>
    </source>
</evidence>
<dbReference type="SUPFAM" id="SSF52833">
    <property type="entry name" value="Thioredoxin-like"/>
    <property type="match status" value="1"/>
</dbReference>
<comment type="caution">
    <text evidence="5">The sequence shown here is derived from an EMBL/GenBank/DDBJ whole genome shotgun (WGS) entry which is preliminary data.</text>
</comment>
<evidence type="ECO:0000313" key="5">
    <source>
        <dbReference type="EMBL" id="KAL3229784.1"/>
    </source>
</evidence>
<dbReference type="PROSITE" id="PS51352">
    <property type="entry name" value="THIOREDOXIN_2"/>
    <property type="match status" value="1"/>
</dbReference>
<dbReference type="PANTHER" id="PTHR45672:SF3">
    <property type="entry name" value="THIOREDOXIN DOMAIN-CONTAINING PROTEIN 5"/>
    <property type="match status" value="1"/>
</dbReference>
<dbReference type="GO" id="GO:0016853">
    <property type="term" value="F:isomerase activity"/>
    <property type="evidence" value="ECO:0007669"/>
    <property type="project" value="UniProtKB-KW"/>
</dbReference>
<feature type="domain" description="Thioredoxin" evidence="4">
    <location>
        <begin position="6"/>
        <end position="165"/>
    </location>
</feature>
<dbReference type="EMBL" id="JBEVYD010000011">
    <property type="protein sequence ID" value="KAL3229784.1"/>
    <property type="molecule type" value="Genomic_DNA"/>
</dbReference>
<dbReference type="InterPro" id="IPR013766">
    <property type="entry name" value="Thioredoxin_domain"/>
</dbReference>
<dbReference type="Proteomes" id="UP001623330">
    <property type="component" value="Unassembled WGS sequence"/>
</dbReference>
<dbReference type="InterPro" id="IPR051063">
    <property type="entry name" value="PDI"/>
</dbReference>
<dbReference type="PANTHER" id="PTHR45672">
    <property type="entry name" value="PROTEIN DISULFIDE-ISOMERASE C17H9.14C-RELATED"/>
    <property type="match status" value="1"/>
</dbReference>